<comment type="similarity">
    <text evidence="1">Belongs to the RutC family.</text>
</comment>
<dbReference type="OrthoDB" id="5875846at2759"/>
<gene>
    <name evidence="2" type="primary">WBGene00204584</name>
</gene>
<organism evidence="2 3">
    <name type="scientific">Pristionchus pacificus</name>
    <name type="common">Parasitic nematode worm</name>
    <dbReference type="NCBI Taxonomy" id="54126"/>
    <lineage>
        <taxon>Eukaryota</taxon>
        <taxon>Metazoa</taxon>
        <taxon>Ecdysozoa</taxon>
        <taxon>Nematoda</taxon>
        <taxon>Chromadorea</taxon>
        <taxon>Rhabditida</taxon>
        <taxon>Rhabditina</taxon>
        <taxon>Diplogasteromorpha</taxon>
        <taxon>Diplogasteroidea</taxon>
        <taxon>Neodiplogasteridae</taxon>
        <taxon>Pristionchus</taxon>
    </lineage>
</organism>
<accession>A0A8R1UIE0</accession>
<dbReference type="InterPro" id="IPR019425">
    <property type="entry name" value="7TM_GPCR_serpentine_rcpt_Srt"/>
</dbReference>
<dbReference type="AlphaFoldDB" id="A0A2A6CKR3"/>
<evidence type="ECO:0000313" key="3">
    <source>
        <dbReference type="Proteomes" id="UP000005239"/>
    </source>
</evidence>
<dbReference type="Proteomes" id="UP000005239">
    <property type="component" value="Unassembled WGS sequence"/>
</dbReference>
<dbReference type="SUPFAM" id="SSF55298">
    <property type="entry name" value="YjgF-like"/>
    <property type="match status" value="1"/>
</dbReference>
<dbReference type="InterPro" id="IPR006175">
    <property type="entry name" value="YjgF/YER057c/UK114"/>
</dbReference>
<dbReference type="SUPFAM" id="SSF81321">
    <property type="entry name" value="Family A G protein-coupled receptor-like"/>
    <property type="match status" value="1"/>
</dbReference>
<dbReference type="CDD" id="cd00448">
    <property type="entry name" value="YjgF_YER057c_UK114_family"/>
    <property type="match status" value="1"/>
</dbReference>
<dbReference type="NCBIfam" id="TIGR00004">
    <property type="entry name" value="Rid family detoxifying hydrolase"/>
    <property type="match status" value="1"/>
</dbReference>
<dbReference type="Pfam" id="PF10321">
    <property type="entry name" value="7TM_GPCR_Srt"/>
    <property type="match status" value="1"/>
</dbReference>
<dbReference type="FunFam" id="3.30.1330.40:FF:000001">
    <property type="entry name" value="L-PSP family endoribonuclease"/>
    <property type="match status" value="1"/>
</dbReference>
<proteinExistence type="inferred from homology"/>
<evidence type="ECO:0000256" key="1">
    <source>
        <dbReference type="ARBA" id="ARBA00010552"/>
    </source>
</evidence>
<reference evidence="2" key="2">
    <citation type="submission" date="2022-06" db="UniProtKB">
        <authorList>
            <consortium name="EnsemblMetazoa"/>
        </authorList>
    </citation>
    <scope>IDENTIFICATION</scope>
    <source>
        <strain evidence="2">PS312</strain>
    </source>
</reference>
<name>A0A2A6CKR3_PRIPA</name>
<evidence type="ECO:0000313" key="2">
    <source>
        <dbReference type="EnsemblMetazoa" id="PPA31720.1"/>
    </source>
</evidence>
<dbReference type="EnsemblMetazoa" id="PPA31720.1">
    <property type="protein sequence ID" value="PPA31720.1"/>
    <property type="gene ID" value="WBGene00204584"/>
</dbReference>
<dbReference type="Pfam" id="PF01042">
    <property type="entry name" value="Ribonuc_L-PSP"/>
    <property type="match status" value="1"/>
</dbReference>
<dbReference type="Gene3D" id="3.30.1330.40">
    <property type="entry name" value="RutC-like"/>
    <property type="match status" value="1"/>
</dbReference>
<keyword evidence="3" id="KW-1185">Reference proteome</keyword>
<dbReference type="InterPro" id="IPR035959">
    <property type="entry name" value="RutC-like_sf"/>
</dbReference>
<dbReference type="PANTHER" id="PTHR23021">
    <property type="entry name" value="SERPENTINE RECEPTOR, CLASS T"/>
    <property type="match status" value="1"/>
</dbReference>
<protein>
    <submittedName>
        <fullName evidence="2">G protein-coupled receptor</fullName>
    </submittedName>
</protein>
<reference evidence="3" key="1">
    <citation type="journal article" date="2008" name="Nat. Genet.">
        <title>The Pristionchus pacificus genome provides a unique perspective on nematode lifestyle and parasitism.</title>
        <authorList>
            <person name="Dieterich C."/>
            <person name="Clifton S.W."/>
            <person name="Schuster L.N."/>
            <person name="Chinwalla A."/>
            <person name="Delehaunty K."/>
            <person name="Dinkelacker I."/>
            <person name="Fulton L."/>
            <person name="Fulton R."/>
            <person name="Godfrey J."/>
            <person name="Minx P."/>
            <person name="Mitreva M."/>
            <person name="Roeseler W."/>
            <person name="Tian H."/>
            <person name="Witte H."/>
            <person name="Yang S.P."/>
            <person name="Wilson R.K."/>
            <person name="Sommer R.J."/>
        </authorList>
    </citation>
    <scope>NUCLEOTIDE SEQUENCE [LARGE SCALE GENOMIC DNA]</scope>
    <source>
        <strain evidence="3">PS312</strain>
    </source>
</reference>
<accession>A0A2A6CKR3</accession>
<dbReference type="InterPro" id="IPR006056">
    <property type="entry name" value="RidA"/>
</dbReference>
<dbReference type="PANTHER" id="PTHR23021:SF11">
    <property type="entry name" value="SERPENTINE RECEPTOR, CLASS T"/>
    <property type="match status" value="1"/>
</dbReference>
<sequence length="471" mass="52741">MRKGLIDRLRGPFSAAHRTRIVGIALNFDWQSKGSKYHPLFGIFCIFFGIVATPLYLVCASTMVPMRKHSVYKALFIMIYLAIVDILDLILNSPIFGIMLIRGEVYCSHPRVIETYSISCEFFFFCSTGGCLILALNRCGKLLSVRSINWFFQGSRTWIVLFLCTIPCVLLVLFTTPLLFNSEHHFMFFDPMIFKGRFVYNNVVHLVCATLIPLASFLIYIFLLVGLLFKYGNVRVAKISKKSNALSRATFRIITQSGIIICIHMTTCLTFQLVQFVPAGAVDRMLYVTHFGHTATRLPCSEQNNSKEANRWSEAKLFTKNITKYRSFYIFVISMAPTPEIIHSAAAPAAVGTFSQAVRVGDLVFLSGSIGMDPNTMQNVEGVEAQARQALTNIGEVLKAAGLGFQNVIKTTVLLKSIDDLKLINAIYKEYFTEGKYPARTAFQVANLPFKSLVEIEAIAVDNKAIPRSSL</sequence>